<feature type="domain" description="MIP18 family-like" evidence="1">
    <location>
        <begin position="9"/>
        <end position="80"/>
    </location>
</feature>
<sequence length="254" mass="28114">MNAASARAAQVWERLASVIDPELDESVTELHFVTSVDVDANGGVSVAFRLPTYWCAANFAYLMAADMRAAIADLPWVTRIGIALDEHMYADEINRGMTENLSFRQAFGDAANDDLDAVRQTFLVKAFQRRQEALLAHLLANGHEPEALVRLTMSDLASLADDSERARLIARYIERRHVCGGAVDDSQPAFIDLNGAPLDPATLGAYLRDLRRVGVNAEFNSALCRGLLAARYDEPEEKPVRFYPRTRDASTVRT</sequence>
<dbReference type="Pfam" id="PF01883">
    <property type="entry name" value="FeS_assembly_P"/>
    <property type="match status" value="1"/>
</dbReference>
<gene>
    <name evidence="2" type="ORF">AWB76_02822</name>
</gene>
<name>A0A158AQK0_9BURK</name>
<dbReference type="STRING" id="1777137.AWB76_02822"/>
<organism evidence="2 3">
    <name type="scientific">Caballeronia temeraria</name>
    <dbReference type="NCBI Taxonomy" id="1777137"/>
    <lineage>
        <taxon>Bacteria</taxon>
        <taxon>Pseudomonadati</taxon>
        <taxon>Pseudomonadota</taxon>
        <taxon>Betaproteobacteria</taxon>
        <taxon>Burkholderiales</taxon>
        <taxon>Burkholderiaceae</taxon>
        <taxon>Caballeronia</taxon>
    </lineage>
</organism>
<accession>A0A158AQK0</accession>
<dbReference type="Gene3D" id="3.30.300.130">
    <property type="entry name" value="Fe-S cluster assembly (FSCA)"/>
    <property type="match status" value="1"/>
</dbReference>
<evidence type="ECO:0000259" key="1">
    <source>
        <dbReference type="Pfam" id="PF01883"/>
    </source>
</evidence>
<dbReference type="InterPro" id="IPR002744">
    <property type="entry name" value="MIP18-like"/>
</dbReference>
<dbReference type="SUPFAM" id="SSF117916">
    <property type="entry name" value="Fe-S cluster assembly (FSCA) domain-like"/>
    <property type="match status" value="1"/>
</dbReference>
<dbReference type="RefSeq" id="WP_061160687.1">
    <property type="nucleotide sequence ID" value="NZ_FCOI02000008.1"/>
</dbReference>
<dbReference type="InterPro" id="IPR034904">
    <property type="entry name" value="FSCA_dom_sf"/>
</dbReference>
<keyword evidence="3" id="KW-1185">Reference proteome</keyword>
<dbReference type="AlphaFoldDB" id="A0A158AQK0"/>
<protein>
    <recommendedName>
        <fullName evidence="1">MIP18 family-like domain-containing protein</fullName>
    </recommendedName>
</protein>
<evidence type="ECO:0000313" key="3">
    <source>
        <dbReference type="Proteomes" id="UP000054624"/>
    </source>
</evidence>
<reference evidence="3" key="1">
    <citation type="submission" date="2016-01" db="EMBL/GenBank/DDBJ databases">
        <authorList>
            <person name="Peeters Charlotte."/>
        </authorList>
    </citation>
    <scope>NUCLEOTIDE SEQUENCE [LARGE SCALE GENOMIC DNA]</scope>
</reference>
<dbReference type="OrthoDB" id="153551at2"/>
<dbReference type="EMBL" id="FCOI02000008">
    <property type="protein sequence ID" value="SAK59999.1"/>
    <property type="molecule type" value="Genomic_DNA"/>
</dbReference>
<dbReference type="Proteomes" id="UP000054624">
    <property type="component" value="Unassembled WGS sequence"/>
</dbReference>
<evidence type="ECO:0000313" key="2">
    <source>
        <dbReference type="EMBL" id="SAK59999.1"/>
    </source>
</evidence>
<proteinExistence type="predicted"/>